<proteinExistence type="predicted"/>
<reference evidence="1 2" key="1">
    <citation type="submission" date="2020-08" db="EMBL/GenBank/DDBJ databases">
        <title>Genome public.</title>
        <authorList>
            <person name="Liu C."/>
            <person name="Sun Q."/>
        </authorList>
    </citation>
    <scope>NUCLEOTIDE SEQUENCE [LARGE SCALE GENOMIC DNA]</scope>
    <source>
        <strain evidence="1 2">NSJ-37</strain>
    </source>
</reference>
<sequence>MKSTLIKDTTKEERIALIREWLPDEDGLEADGGMDLWDLYVDYINGTKEIAECNAAFSTNYMTERDLAEGKLKN</sequence>
<evidence type="ECO:0000313" key="2">
    <source>
        <dbReference type="Proteomes" id="UP000606193"/>
    </source>
</evidence>
<dbReference type="Proteomes" id="UP000606193">
    <property type="component" value="Unassembled WGS sequence"/>
</dbReference>
<dbReference type="EMBL" id="JACRSX010000007">
    <property type="protein sequence ID" value="MBC8562477.1"/>
    <property type="molecule type" value="Genomic_DNA"/>
</dbReference>
<gene>
    <name evidence="1" type="ORF">H8704_07525</name>
</gene>
<evidence type="ECO:0000313" key="1">
    <source>
        <dbReference type="EMBL" id="MBC8562477.1"/>
    </source>
</evidence>
<keyword evidence="2" id="KW-1185">Reference proteome</keyword>
<dbReference type="RefSeq" id="WP_249297855.1">
    <property type="nucleotide sequence ID" value="NZ_JACRSX010000007.1"/>
</dbReference>
<protein>
    <submittedName>
        <fullName evidence="1">Uncharacterized protein</fullName>
    </submittedName>
</protein>
<name>A0ABR7N359_9FIRM</name>
<organism evidence="1 2">
    <name type="scientific">Jutongia huaianensis</name>
    <dbReference type="NCBI Taxonomy" id="2763668"/>
    <lineage>
        <taxon>Bacteria</taxon>
        <taxon>Bacillati</taxon>
        <taxon>Bacillota</taxon>
        <taxon>Clostridia</taxon>
        <taxon>Lachnospirales</taxon>
        <taxon>Lachnospiraceae</taxon>
        <taxon>Jutongia</taxon>
    </lineage>
</organism>
<accession>A0ABR7N359</accession>
<comment type="caution">
    <text evidence="1">The sequence shown here is derived from an EMBL/GenBank/DDBJ whole genome shotgun (WGS) entry which is preliminary data.</text>
</comment>